<evidence type="ECO:0000313" key="2">
    <source>
        <dbReference type="Proteomes" id="UP001562354"/>
    </source>
</evidence>
<reference evidence="1 2" key="1">
    <citation type="submission" date="2024-07" db="EMBL/GenBank/DDBJ databases">
        <title>Draft sequence of the Neodothiora populina.</title>
        <authorList>
            <person name="Drown D.D."/>
            <person name="Schuette U.S."/>
            <person name="Buechlein A.B."/>
            <person name="Rusch D.R."/>
            <person name="Winton L.W."/>
            <person name="Adams G.A."/>
        </authorList>
    </citation>
    <scope>NUCLEOTIDE SEQUENCE [LARGE SCALE GENOMIC DNA]</scope>
    <source>
        <strain evidence="1 2">CPC 39397</strain>
    </source>
</reference>
<sequence>MIPDGEALNYETFRDCVSGFFIARLSPSADAPKRRREGKGRKNEIKPAVREAIKDSNSDSAELGETIEHLSGEIFTALPAELRQLTYSHIQNNAVLADKYSLPLDSQVYEETTRTLPLSVEDSLASYGMLSEPSDLQRLLEPVFSAYIGSTTSAPPEFAPSERAHECEICEREHLPLTYHHLIPRAAHAKAVKRGWHASWELNKVAWLCRPCHSFVHRIASNEDLAKDWYSVDLLISREDVQKWATWVSRIRWKKS</sequence>
<proteinExistence type="predicted"/>
<dbReference type="InterPro" id="IPR003615">
    <property type="entry name" value="HNH_nuc"/>
</dbReference>
<evidence type="ECO:0000313" key="1">
    <source>
        <dbReference type="EMBL" id="KAL1303288.1"/>
    </source>
</evidence>
<comment type="caution">
    <text evidence="1">The sequence shown here is derived from an EMBL/GenBank/DDBJ whole genome shotgun (WGS) entry which is preliminary data.</text>
</comment>
<dbReference type="EMBL" id="JBFMKM010000010">
    <property type="protein sequence ID" value="KAL1303288.1"/>
    <property type="molecule type" value="Genomic_DNA"/>
</dbReference>
<dbReference type="PANTHER" id="PTHR37827">
    <property type="entry name" value="TUDOR DOMAIN-CONTAINING PROTEIN"/>
    <property type="match status" value="1"/>
</dbReference>
<dbReference type="RefSeq" id="XP_069199563.1">
    <property type="nucleotide sequence ID" value="XM_069348365.1"/>
</dbReference>
<protein>
    <recommendedName>
        <fullName evidence="3">HNH domain-containing protein</fullName>
    </recommendedName>
</protein>
<accession>A0ABR3PAU7</accession>
<gene>
    <name evidence="1" type="ORF">AAFC00_006694</name>
</gene>
<dbReference type="PANTHER" id="PTHR37827:SF1">
    <property type="entry name" value="HNH DOMAIN-CONTAINING PROTEIN"/>
    <property type="match status" value="1"/>
</dbReference>
<organism evidence="1 2">
    <name type="scientific">Neodothiora populina</name>
    <dbReference type="NCBI Taxonomy" id="2781224"/>
    <lineage>
        <taxon>Eukaryota</taxon>
        <taxon>Fungi</taxon>
        <taxon>Dikarya</taxon>
        <taxon>Ascomycota</taxon>
        <taxon>Pezizomycotina</taxon>
        <taxon>Dothideomycetes</taxon>
        <taxon>Dothideomycetidae</taxon>
        <taxon>Dothideales</taxon>
        <taxon>Dothioraceae</taxon>
        <taxon>Neodothiora</taxon>
    </lineage>
</organism>
<name>A0ABR3PAU7_9PEZI</name>
<dbReference type="CDD" id="cd00085">
    <property type="entry name" value="HNHc"/>
    <property type="match status" value="1"/>
</dbReference>
<evidence type="ECO:0008006" key="3">
    <source>
        <dbReference type="Google" id="ProtNLM"/>
    </source>
</evidence>
<dbReference type="Proteomes" id="UP001562354">
    <property type="component" value="Unassembled WGS sequence"/>
</dbReference>
<keyword evidence="2" id="KW-1185">Reference proteome</keyword>
<dbReference type="GeneID" id="95980393"/>